<keyword evidence="2" id="KW-1185">Reference proteome</keyword>
<reference evidence="1 2" key="1">
    <citation type="submission" date="2021-04" db="EMBL/GenBank/DDBJ databases">
        <authorList>
            <person name="De Guttry C."/>
            <person name="Zahm M."/>
            <person name="Klopp C."/>
            <person name="Cabau C."/>
            <person name="Louis A."/>
            <person name="Berthelot C."/>
            <person name="Parey E."/>
            <person name="Roest Crollius H."/>
            <person name="Montfort J."/>
            <person name="Robinson-Rechavi M."/>
            <person name="Bucao C."/>
            <person name="Bouchez O."/>
            <person name="Gislard M."/>
            <person name="Lluch J."/>
            <person name="Milhes M."/>
            <person name="Lampietro C."/>
            <person name="Lopez Roques C."/>
            <person name="Donnadieu C."/>
            <person name="Braasch I."/>
            <person name="Desvignes T."/>
            <person name="Postlethwait J."/>
            <person name="Bobe J."/>
            <person name="Wedekind C."/>
            <person name="Guiguen Y."/>
        </authorList>
    </citation>
    <scope>NUCLEOTIDE SEQUENCE [LARGE SCALE GENOMIC DNA]</scope>
    <source>
        <strain evidence="1">Cs_M1</strain>
        <tissue evidence="1">Blood</tissue>
    </source>
</reference>
<organism evidence="1 2">
    <name type="scientific">Coregonus suidteri</name>
    <dbReference type="NCBI Taxonomy" id="861788"/>
    <lineage>
        <taxon>Eukaryota</taxon>
        <taxon>Metazoa</taxon>
        <taxon>Chordata</taxon>
        <taxon>Craniata</taxon>
        <taxon>Vertebrata</taxon>
        <taxon>Euteleostomi</taxon>
        <taxon>Actinopterygii</taxon>
        <taxon>Neopterygii</taxon>
        <taxon>Teleostei</taxon>
        <taxon>Protacanthopterygii</taxon>
        <taxon>Salmoniformes</taxon>
        <taxon>Salmonidae</taxon>
        <taxon>Coregoninae</taxon>
        <taxon>Coregonus</taxon>
    </lineage>
</organism>
<gene>
    <name evidence="1" type="ORF">J4Q44_G00246960</name>
</gene>
<dbReference type="EMBL" id="JAGTTL010000023">
    <property type="protein sequence ID" value="KAK6304110.1"/>
    <property type="molecule type" value="Genomic_DNA"/>
</dbReference>
<protein>
    <submittedName>
        <fullName evidence="1">Uncharacterized protein</fullName>
    </submittedName>
</protein>
<evidence type="ECO:0000313" key="1">
    <source>
        <dbReference type="EMBL" id="KAK6304110.1"/>
    </source>
</evidence>
<dbReference type="Proteomes" id="UP001356427">
    <property type="component" value="Unassembled WGS sequence"/>
</dbReference>
<dbReference type="AlphaFoldDB" id="A0AAN8L825"/>
<name>A0AAN8L825_9TELE</name>
<sequence>MLLSTEIRVYINSVGQRKESHNMDLIALLFLSTNSIVDPWVFIFLSPSVLRYFWGALCKVPLLRPRESFFKSSLGKDTHAQLELCHPSASSEFTQLPVSTQMV</sequence>
<evidence type="ECO:0000313" key="2">
    <source>
        <dbReference type="Proteomes" id="UP001356427"/>
    </source>
</evidence>
<dbReference type="SUPFAM" id="SSF81321">
    <property type="entry name" value="Family A G protein-coupled receptor-like"/>
    <property type="match status" value="1"/>
</dbReference>
<proteinExistence type="predicted"/>
<comment type="caution">
    <text evidence="1">The sequence shown here is derived from an EMBL/GenBank/DDBJ whole genome shotgun (WGS) entry which is preliminary data.</text>
</comment>
<accession>A0AAN8L825</accession>